<evidence type="ECO:0000256" key="10">
    <source>
        <dbReference type="ARBA" id="ARBA00023201"/>
    </source>
</evidence>
<accession>A0A286U2P2</accession>
<keyword evidence="8" id="KW-0406">Ion transport</keyword>
<dbReference type="PANTHER" id="PTHR42985">
    <property type="entry name" value="SODIUM-COUPLED MONOCARBOXYLATE TRANSPORTER"/>
    <property type="match status" value="1"/>
</dbReference>
<keyword evidence="9 12" id="KW-0472">Membrane</keyword>
<feature type="transmembrane region" description="Helical" evidence="12">
    <location>
        <begin position="340"/>
        <end position="360"/>
    </location>
</feature>
<evidence type="ECO:0000256" key="8">
    <source>
        <dbReference type="ARBA" id="ARBA00023065"/>
    </source>
</evidence>
<evidence type="ECO:0000256" key="5">
    <source>
        <dbReference type="ARBA" id="ARBA00022692"/>
    </source>
</evidence>
<feature type="transmembrane region" description="Helical" evidence="12">
    <location>
        <begin position="73"/>
        <end position="97"/>
    </location>
</feature>
<evidence type="ECO:0000256" key="11">
    <source>
        <dbReference type="RuleBase" id="RU362091"/>
    </source>
</evidence>
<reference evidence="14" key="1">
    <citation type="journal article" date="2017" name="Environ. Microbiol. Rep.">
        <title>Genetic Diversity of Marine Anaerobic Ammonium-Oxidizing Bacteria as Revealed by Genomic and Proteomic Analyses of 'Candidatus Scalindua japonica'.</title>
        <authorList>
            <person name="Oshiki M."/>
            <person name="Mizuto K."/>
            <person name="Kimura Z."/>
            <person name="Kindaichi T."/>
            <person name="Satoh H."/>
            <person name="Okabe S."/>
        </authorList>
    </citation>
    <scope>NUCLEOTIDE SEQUENCE [LARGE SCALE GENOMIC DNA]</scope>
    <source>
        <strain evidence="14">husup-a2</strain>
    </source>
</reference>
<dbReference type="InterPro" id="IPR051163">
    <property type="entry name" value="Sodium:Solute_Symporter_SSF"/>
</dbReference>
<keyword evidence="6 12" id="KW-1133">Transmembrane helix</keyword>
<feature type="transmembrane region" description="Helical" evidence="12">
    <location>
        <begin position="417"/>
        <end position="435"/>
    </location>
</feature>
<dbReference type="EMBL" id="BAOS01000031">
    <property type="protein sequence ID" value="GAX62409.1"/>
    <property type="molecule type" value="Genomic_DNA"/>
</dbReference>
<evidence type="ECO:0000256" key="7">
    <source>
        <dbReference type="ARBA" id="ARBA00023053"/>
    </source>
</evidence>
<dbReference type="AlphaFoldDB" id="A0A286U2P2"/>
<feature type="transmembrane region" description="Helical" evidence="12">
    <location>
        <begin position="118"/>
        <end position="143"/>
    </location>
</feature>
<evidence type="ECO:0000256" key="3">
    <source>
        <dbReference type="ARBA" id="ARBA00022448"/>
    </source>
</evidence>
<evidence type="ECO:0000256" key="9">
    <source>
        <dbReference type="ARBA" id="ARBA00023136"/>
    </source>
</evidence>
<comment type="subcellular location">
    <subcellularLocation>
        <location evidence="1">Cell membrane</location>
        <topology evidence="1">Multi-pass membrane protein</topology>
    </subcellularLocation>
</comment>
<feature type="transmembrane region" description="Helical" evidence="12">
    <location>
        <begin position="46"/>
        <end position="67"/>
    </location>
</feature>
<dbReference type="GO" id="GO:0006814">
    <property type="term" value="P:sodium ion transport"/>
    <property type="evidence" value="ECO:0007669"/>
    <property type="project" value="UniProtKB-KW"/>
</dbReference>
<feature type="transmembrane region" description="Helical" evidence="12">
    <location>
        <begin position="484"/>
        <end position="504"/>
    </location>
</feature>
<dbReference type="RefSeq" id="WP_096895803.1">
    <property type="nucleotide sequence ID" value="NZ_BAOS01000031.1"/>
</dbReference>
<keyword evidence="5 12" id="KW-0812">Transmembrane</keyword>
<keyword evidence="3" id="KW-0813">Transport</keyword>
<dbReference type="GO" id="GO:0015293">
    <property type="term" value="F:symporter activity"/>
    <property type="evidence" value="ECO:0007669"/>
    <property type="project" value="TreeGrafter"/>
</dbReference>
<dbReference type="Proteomes" id="UP000218542">
    <property type="component" value="Unassembled WGS sequence"/>
</dbReference>
<proteinExistence type="inferred from homology"/>
<keyword evidence="7" id="KW-0915">Sodium</keyword>
<dbReference type="InterPro" id="IPR038377">
    <property type="entry name" value="Na/Glc_symporter_sf"/>
</dbReference>
<dbReference type="PROSITE" id="PS50283">
    <property type="entry name" value="NA_SOLUT_SYMP_3"/>
    <property type="match status" value="1"/>
</dbReference>
<evidence type="ECO:0000256" key="2">
    <source>
        <dbReference type="ARBA" id="ARBA00006434"/>
    </source>
</evidence>
<organism evidence="13 14">
    <name type="scientific">Candidatus Scalindua japonica</name>
    <dbReference type="NCBI Taxonomy" id="1284222"/>
    <lineage>
        <taxon>Bacteria</taxon>
        <taxon>Pseudomonadati</taxon>
        <taxon>Planctomycetota</taxon>
        <taxon>Candidatus Brocadiia</taxon>
        <taxon>Candidatus Brocadiales</taxon>
        <taxon>Candidatus Scalinduaceae</taxon>
        <taxon>Candidatus Scalindua</taxon>
    </lineage>
</organism>
<evidence type="ECO:0000313" key="13">
    <source>
        <dbReference type="EMBL" id="GAX62409.1"/>
    </source>
</evidence>
<dbReference type="PANTHER" id="PTHR42985:SF47">
    <property type="entry name" value="INTEGRAL MEMBRANE TRANSPORT PROTEIN"/>
    <property type="match status" value="1"/>
</dbReference>
<feature type="transmembrane region" description="Helical" evidence="12">
    <location>
        <begin position="149"/>
        <end position="168"/>
    </location>
</feature>
<name>A0A286U2P2_9BACT</name>
<evidence type="ECO:0000256" key="4">
    <source>
        <dbReference type="ARBA" id="ARBA00022475"/>
    </source>
</evidence>
<evidence type="ECO:0000256" key="12">
    <source>
        <dbReference type="SAM" id="Phobius"/>
    </source>
</evidence>
<sequence length="509" mass="54999">MISTLDWLVLLAYAGVVTTFGFLAGKKESTSEDYFLGGRKMPWLSVMVSIYATSLSALTFIGVPGAAFGGDFVYLQLAIGDLAGRILVSTLLLTAYYKSQVTTIYEFLGKRFGPRSRDAGTGFFILTRIVASGVRLAGCAIALSVVFEIPLNGAIVLIAVVALVYTALGGIKAVIWTDALQFFLLLGGAIVTLSVIWSAIPGGFNEFFQIGSEFEKFRIFHVSASPSHPEFFLNFNNPNALAAGLLFGCFTTFAVLGTDQDLVQRMLTCDHVKKGQKALLWTAALNFPITLLFLSVGAALFAYYKVVPDAAVDAFATAQHNDYIFPHFIKTVLTPGLRGLLIAALLAAAMSSLDSALNALSSTFYIDIYKRYIRPETDEKGAVTLSRYSVIIFAAILAFVAMQCGKTESVLWLGFKAFGYTYGAMIGVFLIAVLTNKRGNDIANVAIMVTSVLMVLFLTADSIGPLQEIRSTLLSPLGIEKISWKWSIIIGSIWTFGIGVIFSGKPLKS</sequence>
<keyword evidence="14" id="KW-1185">Reference proteome</keyword>
<comment type="caution">
    <text evidence="13">The sequence shown here is derived from an EMBL/GenBank/DDBJ whole genome shotgun (WGS) entry which is preliminary data.</text>
</comment>
<dbReference type="InterPro" id="IPR001734">
    <property type="entry name" value="Na/solute_symporter"/>
</dbReference>
<feature type="transmembrane region" description="Helical" evidence="12">
    <location>
        <begin position="278"/>
        <end position="304"/>
    </location>
</feature>
<comment type="similarity">
    <text evidence="2 11">Belongs to the sodium:solute symporter (SSF) (TC 2.A.21) family.</text>
</comment>
<evidence type="ECO:0000313" key="14">
    <source>
        <dbReference type="Proteomes" id="UP000218542"/>
    </source>
</evidence>
<feature type="transmembrane region" description="Helical" evidence="12">
    <location>
        <begin position="240"/>
        <end position="257"/>
    </location>
</feature>
<dbReference type="Pfam" id="PF00474">
    <property type="entry name" value="SSF"/>
    <property type="match status" value="1"/>
</dbReference>
<gene>
    <name evidence="13" type="ORF">SCALIN_C31_0044</name>
</gene>
<feature type="transmembrane region" description="Helical" evidence="12">
    <location>
        <begin position="6"/>
        <end position="25"/>
    </location>
</feature>
<feature type="transmembrane region" description="Helical" evidence="12">
    <location>
        <begin position="381"/>
        <end position="402"/>
    </location>
</feature>
<feature type="transmembrane region" description="Helical" evidence="12">
    <location>
        <begin position="442"/>
        <end position="464"/>
    </location>
</feature>
<feature type="transmembrane region" description="Helical" evidence="12">
    <location>
        <begin position="180"/>
        <end position="200"/>
    </location>
</feature>
<protein>
    <submittedName>
        <fullName evidence="13">Na+/proline symporter</fullName>
    </submittedName>
</protein>
<dbReference type="Gene3D" id="1.20.1730.10">
    <property type="entry name" value="Sodium/glucose cotransporter"/>
    <property type="match status" value="1"/>
</dbReference>
<dbReference type="NCBIfam" id="TIGR00813">
    <property type="entry name" value="sss"/>
    <property type="match status" value="1"/>
</dbReference>
<evidence type="ECO:0000256" key="1">
    <source>
        <dbReference type="ARBA" id="ARBA00004651"/>
    </source>
</evidence>
<dbReference type="OrthoDB" id="9810181at2"/>
<keyword evidence="4" id="KW-1003">Cell membrane</keyword>
<keyword evidence="10" id="KW-0739">Sodium transport</keyword>
<dbReference type="GO" id="GO:0005886">
    <property type="term" value="C:plasma membrane"/>
    <property type="evidence" value="ECO:0007669"/>
    <property type="project" value="UniProtKB-SubCell"/>
</dbReference>
<evidence type="ECO:0000256" key="6">
    <source>
        <dbReference type="ARBA" id="ARBA00022989"/>
    </source>
</evidence>